<feature type="transmembrane region" description="Helical" evidence="5">
    <location>
        <begin position="487"/>
        <end position="506"/>
    </location>
</feature>
<feature type="transmembrane region" description="Helical" evidence="5">
    <location>
        <begin position="423"/>
        <end position="443"/>
    </location>
</feature>
<dbReference type="Gene3D" id="1.20.1740.10">
    <property type="entry name" value="Amino acid/polyamine transporter I"/>
    <property type="match status" value="1"/>
</dbReference>
<dbReference type="EMBL" id="KZ805507">
    <property type="protein sequence ID" value="PVH95131.1"/>
    <property type="molecule type" value="Genomic_DNA"/>
</dbReference>
<keyword evidence="8" id="KW-1185">Reference proteome</keyword>
<feature type="transmembrane region" description="Helical" evidence="5">
    <location>
        <begin position="146"/>
        <end position="167"/>
    </location>
</feature>
<reference evidence="7 8" key="1">
    <citation type="journal article" date="2018" name="Sci. Rep.">
        <title>Comparative genomics provides insights into the lifestyle and reveals functional heterogeneity of dark septate endophytic fungi.</title>
        <authorList>
            <person name="Knapp D.G."/>
            <person name="Nemeth J.B."/>
            <person name="Barry K."/>
            <person name="Hainaut M."/>
            <person name="Henrissat B."/>
            <person name="Johnson J."/>
            <person name="Kuo A."/>
            <person name="Lim J.H.P."/>
            <person name="Lipzen A."/>
            <person name="Nolan M."/>
            <person name="Ohm R.A."/>
            <person name="Tamas L."/>
            <person name="Grigoriev I.V."/>
            <person name="Spatafora J.W."/>
            <person name="Nagy L.G."/>
            <person name="Kovacs G.M."/>
        </authorList>
    </citation>
    <scope>NUCLEOTIDE SEQUENCE [LARGE SCALE GENOMIC DNA]</scope>
    <source>
        <strain evidence="7 8">DSE2036</strain>
    </source>
</reference>
<proteinExistence type="predicted"/>
<name>A0A2V1DAR1_9PLEO</name>
<dbReference type="PANTHER" id="PTHR43341">
    <property type="entry name" value="AMINO ACID PERMEASE"/>
    <property type="match status" value="1"/>
</dbReference>
<dbReference type="InterPro" id="IPR050524">
    <property type="entry name" value="APC_YAT"/>
</dbReference>
<evidence type="ECO:0000313" key="7">
    <source>
        <dbReference type="EMBL" id="PVH95131.1"/>
    </source>
</evidence>
<feature type="transmembrane region" description="Helical" evidence="5">
    <location>
        <begin position="284"/>
        <end position="303"/>
    </location>
</feature>
<evidence type="ECO:0000259" key="6">
    <source>
        <dbReference type="Pfam" id="PF00324"/>
    </source>
</evidence>
<protein>
    <recommendedName>
        <fullName evidence="6">Amino acid permease/ SLC12A domain-containing protein</fullName>
    </recommendedName>
</protein>
<dbReference type="Proteomes" id="UP000244855">
    <property type="component" value="Unassembled WGS sequence"/>
</dbReference>
<evidence type="ECO:0000313" key="8">
    <source>
        <dbReference type="Proteomes" id="UP000244855"/>
    </source>
</evidence>
<evidence type="ECO:0000256" key="5">
    <source>
        <dbReference type="SAM" id="Phobius"/>
    </source>
</evidence>
<feature type="transmembrane region" description="Helical" evidence="5">
    <location>
        <begin position="518"/>
        <end position="537"/>
    </location>
</feature>
<evidence type="ECO:0000256" key="3">
    <source>
        <dbReference type="ARBA" id="ARBA00022989"/>
    </source>
</evidence>
<evidence type="ECO:0000256" key="2">
    <source>
        <dbReference type="ARBA" id="ARBA00022692"/>
    </source>
</evidence>
<dbReference type="AlphaFoldDB" id="A0A2V1DAR1"/>
<feature type="transmembrane region" description="Helical" evidence="5">
    <location>
        <begin position="179"/>
        <end position="199"/>
    </location>
</feature>
<feature type="transmembrane region" description="Helical" evidence="5">
    <location>
        <begin position="245"/>
        <end position="264"/>
    </location>
</feature>
<organism evidence="7 8">
    <name type="scientific">Periconia macrospinosa</name>
    <dbReference type="NCBI Taxonomy" id="97972"/>
    <lineage>
        <taxon>Eukaryota</taxon>
        <taxon>Fungi</taxon>
        <taxon>Dikarya</taxon>
        <taxon>Ascomycota</taxon>
        <taxon>Pezizomycotina</taxon>
        <taxon>Dothideomycetes</taxon>
        <taxon>Pleosporomycetidae</taxon>
        <taxon>Pleosporales</taxon>
        <taxon>Massarineae</taxon>
        <taxon>Periconiaceae</taxon>
        <taxon>Periconia</taxon>
    </lineage>
</organism>
<dbReference type="PANTHER" id="PTHR43341:SF35">
    <property type="entry name" value="ACID TRANSPORTER, PUTATIVE-RELATED"/>
    <property type="match status" value="1"/>
</dbReference>
<feature type="transmembrane region" description="Helical" evidence="5">
    <location>
        <begin position="101"/>
        <end position="126"/>
    </location>
</feature>
<feature type="transmembrane region" description="Helical" evidence="5">
    <location>
        <begin position="390"/>
        <end position="411"/>
    </location>
</feature>
<evidence type="ECO:0000256" key="4">
    <source>
        <dbReference type="ARBA" id="ARBA00023136"/>
    </source>
</evidence>
<dbReference type="OrthoDB" id="3900342at2759"/>
<dbReference type="STRING" id="97972.A0A2V1DAR1"/>
<comment type="subcellular location">
    <subcellularLocation>
        <location evidence="1">Membrane</location>
        <topology evidence="1">Multi-pass membrane protein</topology>
    </subcellularLocation>
</comment>
<evidence type="ECO:0000256" key="1">
    <source>
        <dbReference type="ARBA" id="ARBA00004141"/>
    </source>
</evidence>
<dbReference type="GO" id="GO:0015171">
    <property type="term" value="F:amino acid transmembrane transporter activity"/>
    <property type="evidence" value="ECO:0007669"/>
    <property type="project" value="TreeGrafter"/>
</dbReference>
<feature type="domain" description="Amino acid permease/ SLC12A" evidence="6">
    <location>
        <begin position="25"/>
        <end position="451"/>
    </location>
</feature>
<feature type="transmembrane region" description="Helical" evidence="5">
    <location>
        <begin position="57"/>
        <end position="80"/>
    </location>
</feature>
<keyword evidence="2 5" id="KW-0812">Transmembrane</keyword>
<gene>
    <name evidence="7" type="ORF">DM02DRAFT_720929</name>
</gene>
<keyword evidence="4 5" id="KW-0472">Membrane</keyword>
<dbReference type="GO" id="GO:0016020">
    <property type="term" value="C:membrane"/>
    <property type="evidence" value="ECO:0007669"/>
    <property type="project" value="UniProtKB-SubCell"/>
</dbReference>
<dbReference type="Pfam" id="PF00324">
    <property type="entry name" value="AA_permease"/>
    <property type="match status" value="1"/>
</dbReference>
<dbReference type="InterPro" id="IPR004841">
    <property type="entry name" value="AA-permease/SLC12A_dom"/>
</dbReference>
<accession>A0A2V1DAR1</accession>
<sequence length="598" mass="67446">MSLVPAVSSTAERPTPVFSLLNERHVNMMSFSQCIGIGLFLQNGRTIFLAGPGLATLAYFLAGTVMWSSAACLGEMTALFPVKGPIFELPRRFLDESFGYAAGWITWFSWIVLIAAELVAITHIFQFKYPPEQLLADGYPEATLEWMPRISSTVIVMIFLVVLLLVNLLPVRHFGQMEYFFGVIKLCFIITMIILNTILHSWDRAKRGHFWTYNAPYSFGSQNLTLTNGHVIEGATGKLGGMWEAMLTCLFGMIGFETVAITAAENRDLRTEETVKLATRKISLRIIMLYCLATFTVSLNVPYTHPLIQDHAVISLGHGQNSAFVISTVLNHLHVWPYFINCFIIFSASTAGANGIYNASRTLHALASVQDAWPQWGFIQAVRTRLERTYYGVPLGSVVFSWLFGLLGFLGSDPTSARILGRMVRCVVISMLIVYAIIGLSFLEFYQTLKVAASGENETIDDEDEATTRQRYDRNCPQYPYRSHGQWLRALYAFVACSLFILFNGWRTFVSPMHTADFVACYIPILLFSVICMAYQIKLNGWNPLNWRRRASRELQNPPPQFATSSPRRGHIAFKDPENLFTGANLGALVRWIWVWMK</sequence>
<keyword evidence="3 5" id="KW-1133">Transmembrane helix</keyword>